<sequence length="520" mass="55679">MYERSSTKAKAKATTRRRHRHRRRAGRRPNETFGHRIARQFGVAHLDRGASMVEYAGVLVLVTAIVVSVMGLSLGDTVAEKVSTQVCRIVGGSDCGDAGSAQASGKDSPVTDGTNPGKSDGKDGGAKQAASKEDEEYAAAQKELKAAQKAYKSDNAKAKAAAGELARILAEELGIKDAFDCITKGESSACTETVLNVLSSLIGGAVGKLAKKYGAPWKWDEAADLIKTLKKHGGDLYSGIKGLIKNKKRVAKAEARLKAAAKACSSKPNHSFLPGTSVLLADGRRIPIETITVGDKVLATDPTTGRTAARPVTHTITTHDDKHFTRLTVGGGAGGGGPGPETLTATDTHPFWLPSENRWTDAGDINRGDQLRTADGTSHPVTSITRYTERQTTHDLTVADIHTYYVLAGATPVLVHNQNCTKPVNLPGWRKVDVDMDHVLDRHTAAGKTYKQSGIKTKFPDGMSAKRIKSTIRKAYKSSSIAGRSQGDRVFLRGSANGLEVEMWVNKKTGMIETAYPVWK</sequence>
<dbReference type="EMBL" id="QUAK01000223">
    <property type="protein sequence ID" value="RFU83027.1"/>
    <property type="molecule type" value="Genomic_DNA"/>
</dbReference>
<dbReference type="Gene3D" id="2.170.16.10">
    <property type="entry name" value="Hedgehog/Intein (Hint) domain"/>
    <property type="match status" value="1"/>
</dbReference>
<name>A0A372LYA3_9ACTN</name>
<keyword evidence="5" id="KW-1185">Reference proteome</keyword>
<evidence type="ECO:0000313" key="5">
    <source>
        <dbReference type="Proteomes" id="UP000263094"/>
    </source>
</evidence>
<dbReference type="InterPro" id="IPR029501">
    <property type="entry name" value="EndoU_bac"/>
</dbReference>
<feature type="region of interest" description="Disordered" evidence="1">
    <location>
        <begin position="98"/>
        <end position="134"/>
    </location>
</feature>
<dbReference type="RefSeq" id="WP_233521963.1">
    <property type="nucleotide sequence ID" value="NZ_QUAK01000223.1"/>
</dbReference>
<dbReference type="Pfam" id="PF07591">
    <property type="entry name" value="PT-HINT"/>
    <property type="match status" value="1"/>
</dbReference>
<feature type="region of interest" description="Disordered" evidence="1">
    <location>
        <begin position="1"/>
        <end position="31"/>
    </location>
</feature>
<feature type="transmembrane region" description="Helical" evidence="2">
    <location>
        <begin position="55"/>
        <end position="75"/>
    </location>
</feature>
<gene>
    <name evidence="4" type="ORF">DY218_29820</name>
</gene>
<feature type="compositionally biased region" description="Basic residues" evidence="1">
    <location>
        <begin position="7"/>
        <end position="27"/>
    </location>
</feature>
<dbReference type="InterPro" id="IPR036844">
    <property type="entry name" value="Hint_dom_sf"/>
</dbReference>
<evidence type="ECO:0000256" key="2">
    <source>
        <dbReference type="SAM" id="Phobius"/>
    </source>
</evidence>
<dbReference type="CDD" id="cd00081">
    <property type="entry name" value="Hint"/>
    <property type="match status" value="1"/>
</dbReference>
<protein>
    <recommendedName>
        <fullName evidence="3">Hint domain-containing protein</fullName>
    </recommendedName>
</protein>
<dbReference type="SMART" id="SM00306">
    <property type="entry name" value="HintN"/>
    <property type="match status" value="1"/>
</dbReference>
<keyword evidence="2" id="KW-0472">Membrane</keyword>
<proteinExistence type="predicted"/>
<reference evidence="4 5" key="1">
    <citation type="submission" date="2018-08" db="EMBL/GenBank/DDBJ databases">
        <title>Isolation, diversity and antifungal activity of Actinobacteria from wheat.</title>
        <authorList>
            <person name="Han C."/>
        </authorList>
    </citation>
    <scope>NUCLEOTIDE SEQUENCE [LARGE SCALE GENOMIC DNA]</scope>
    <source>
        <strain evidence="4 5">NEAU-YY421</strain>
    </source>
</reference>
<evidence type="ECO:0000256" key="1">
    <source>
        <dbReference type="SAM" id="MobiDB-lite"/>
    </source>
</evidence>
<dbReference type="GO" id="GO:0004519">
    <property type="term" value="F:endonuclease activity"/>
    <property type="evidence" value="ECO:0007669"/>
    <property type="project" value="InterPro"/>
</dbReference>
<comment type="caution">
    <text evidence="4">The sequence shown here is derived from an EMBL/GenBank/DDBJ whole genome shotgun (WGS) entry which is preliminary data.</text>
</comment>
<feature type="compositionally biased region" description="Polar residues" evidence="1">
    <location>
        <begin position="101"/>
        <end position="117"/>
    </location>
</feature>
<organism evidence="4 5">
    <name type="scientific">Streptomyces triticagri</name>
    <dbReference type="NCBI Taxonomy" id="2293568"/>
    <lineage>
        <taxon>Bacteria</taxon>
        <taxon>Bacillati</taxon>
        <taxon>Actinomycetota</taxon>
        <taxon>Actinomycetes</taxon>
        <taxon>Kitasatosporales</taxon>
        <taxon>Streptomycetaceae</taxon>
        <taxon>Streptomyces</taxon>
    </lineage>
</organism>
<feature type="domain" description="Hint" evidence="3">
    <location>
        <begin position="269"/>
        <end position="375"/>
    </location>
</feature>
<dbReference type="Pfam" id="PF14436">
    <property type="entry name" value="EndoU_bacteria"/>
    <property type="match status" value="1"/>
</dbReference>
<evidence type="ECO:0000313" key="4">
    <source>
        <dbReference type="EMBL" id="RFU83027.1"/>
    </source>
</evidence>
<evidence type="ECO:0000259" key="3">
    <source>
        <dbReference type="SMART" id="SM00306"/>
    </source>
</evidence>
<dbReference type="AlphaFoldDB" id="A0A372LYA3"/>
<dbReference type="SUPFAM" id="SSF51294">
    <property type="entry name" value="Hedgehog/intein (Hint) domain"/>
    <property type="match status" value="1"/>
</dbReference>
<keyword evidence="2" id="KW-1133">Transmembrane helix</keyword>
<accession>A0A372LYA3</accession>
<dbReference type="Proteomes" id="UP000263094">
    <property type="component" value="Unassembled WGS sequence"/>
</dbReference>
<keyword evidence="2" id="KW-0812">Transmembrane</keyword>
<dbReference type="InterPro" id="IPR003587">
    <property type="entry name" value="Hint_dom_N"/>
</dbReference>